<sequence length="524" mass="58979">MLVVDDIDSLNPDEQKQVLELGGLVGGTDSRLIFTTRFNQSASNDNVIKLDGFNLSDEFPQYIASLRERIDFPDLSPASIGKIHEVSGGSPLFSESVVRLLRWYPINEAITEWKGARGASVRDAALRREIAQLSLEAKRILLAVALLGEGSQVELSELLGYHKELVERCLGELEALFLIATPALASQRRFRVPENTRRLVIDRGADLITDRPRLEREIIAFRKQSGRSLTKDKRVALAISQAAALVRIGDIKNALSTIRDARRRTQNHFDLLSYQATLHLKEYPRQPENARKLAREAYMAGCRKDEVFACWFEAEWDVKHFVGALEAAEAALHCKAAGTVDWMVRKSAALASKAGDFAKSHAFDTAIKTMFEASGILHDIIKRTKTDGAADWQEEQSKQHDQIWIWASLDATGLVKARAQLDTLEKFWALQDFRINNLRRLLSVMDGVASSVTRSGNRIRSNQRDLVALIIRKVESLYERRCRLFPADSRHQGVRTKLDQITTKIDSALDSLSEQNRKHITSIL</sequence>
<dbReference type="Proteomes" id="UP000092213">
    <property type="component" value="Chromosome"/>
</dbReference>
<evidence type="ECO:0000313" key="1">
    <source>
        <dbReference type="EMBL" id="ANN70638.1"/>
    </source>
</evidence>
<dbReference type="InterPro" id="IPR027417">
    <property type="entry name" value="P-loop_NTPase"/>
</dbReference>
<dbReference type="SUPFAM" id="SSF52540">
    <property type="entry name" value="P-loop containing nucleoside triphosphate hydrolases"/>
    <property type="match status" value="1"/>
</dbReference>
<evidence type="ECO:0000313" key="2">
    <source>
        <dbReference type="Proteomes" id="UP000092213"/>
    </source>
</evidence>
<organism evidence="1 2">
    <name type="scientific">Bordetella bronchialis</name>
    <dbReference type="NCBI Taxonomy" id="463025"/>
    <lineage>
        <taxon>Bacteria</taxon>
        <taxon>Pseudomonadati</taxon>
        <taxon>Pseudomonadota</taxon>
        <taxon>Betaproteobacteria</taxon>
        <taxon>Burkholderiales</taxon>
        <taxon>Alcaligenaceae</taxon>
        <taxon>Bordetella</taxon>
    </lineage>
</organism>
<gene>
    <name evidence="1" type="ORF">BAU08_04205</name>
</gene>
<evidence type="ECO:0008006" key="3">
    <source>
        <dbReference type="Google" id="ProtNLM"/>
    </source>
</evidence>
<accession>A0A193FTI5</accession>
<dbReference type="AlphaFoldDB" id="A0A193FTI5"/>
<name>A0A193FTI5_9BORD</name>
<protein>
    <recommendedName>
        <fullName evidence="3">NB-ARC domain-containing protein</fullName>
    </recommendedName>
</protein>
<dbReference type="EMBL" id="CP016171">
    <property type="protein sequence ID" value="ANN70638.1"/>
    <property type="molecule type" value="Genomic_DNA"/>
</dbReference>
<dbReference type="STRING" id="463025.BAU08_04205"/>
<reference evidence="1 2" key="1">
    <citation type="submission" date="2016-06" db="EMBL/GenBank/DDBJ databases">
        <title>Complete genome sequences of Bordetella bronchialis and Bordetella flabilis.</title>
        <authorList>
            <person name="LiPuma J.J."/>
            <person name="Spilker T."/>
        </authorList>
    </citation>
    <scope>NUCLEOTIDE SEQUENCE [LARGE SCALE GENOMIC DNA]</scope>
    <source>
        <strain evidence="1 2">AU17976</strain>
    </source>
</reference>
<proteinExistence type="predicted"/>